<dbReference type="GO" id="GO:0003723">
    <property type="term" value="F:RNA binding"/>
    <property type="evidence" value="ECO:0007669"/>
    <property type="project" value="InterPro"/>
</dbReference>
<dbReference type="InterPro" id="IPR009105">
    <property type="entry name" value="Colicin_E3_ribonuclease"/>
</dbReference>
<dbReference type="GO" id="GO:0016788">
    <property type="term" value="F:hydrolase activity, acting on ester bonds"/>
    <property type="evidence" value="ECO:0007669"/>
    <property type="project" value="InterPro"/>
</dbReference>
<gene>
    <name evidence="3" type="ORF">CS106_07125</name>
</gene>
<accession>A0A9P1YKZ7</accession>
<feature type="compositionally biased region" description="Basic residues" evidence="1">
    <location>
        <begin position="10"/>
        <end position="37"/>
    </location>
</feature>
<dbReference type="EMBL" id="AAAWLI010000002">
    <property type="protein sequence ID" value="EAF3074216.1"/>
    <property type="molecule type" value="Genomic_DNA"/>
</dbReference>
<evidence type="ECO:0000259" key="2">
    <source>
        <dbReference type="Pfam" id="PF09000"/>
    </source>
</evidence>
<evidence type="ECO:0000256" key="1">
    <source>
        <dbReference type="SAM" id="MobiDB-lite"/>
    </source>
</evidence>
<name>A0A9P1YKZ7_LISMN</name>
<dbReference type="InterPro" id="IPR036725">
    <property type="entry name" value="ColE3_ribonuclease_sf"/>
</dbReference>
<dbReference type="Pfam" id="PF09000">
    <property type="entry name" value="Cytotoxic"/>
    <property type="match status" value="1"/>
</dbReference>
<dbReference type="SUPFAM" id="SSF63840">
    <property type="entry name" value="Ribonuclease domain of colicin E3"/>
    <property type="match status" value="1"/>
</dbReference>
<dbReference type="Gene3D" id="3.10.380.10">
    <property type="entry name" value="Colicin E3-like ribonuclease domain"/>
    <property type="match status" value="1"/>
</dbReference>
<feature type="region of interest" description="Disordered" evidence="1">
    <location>
        <begin position="326"/>
        <end position="345"/>
    </location>
</feature>
<reference evidence="3" key="1">
    <citation type="submission" date="2018-06" db="EMBL/GenBank/DDBJ databases">
        <authorList>
            <consortium name="GenomeTrakr: Next Generation Sequencing Network for Food Pathogen Tracability"/>
        </authorList>
    </citation>
    <scope>NUCLEOTIDE SEQUENCE</scope>
    <source>
        <strain evidence="3">2009L-1297/TB0440</strain>
    </source>
</reference>
<evidence type="ECO:0000313" key="3">
    <source>
        <dbReference type="EMBL" id="EAF3074216.1"/>
    </source>
</evidence>
<organism evidence="3 4">
    <name type="scientific">Listeria monocytogenes serotype 1/2a</name>
    <dbReference type="NCBI Taxonomy" id="1906951"/>
    <lineage>
        <taxon>Bacteria</taxon>
        <taxon>Bacillati</taxon>
        <taxon>Bacillota</taxon>
        <taxon>Bacilli</taxon>
        <taxon>Bacillales</taxon>
        <taxon>Listeriaceae</taxon>
        <taxon>Listeria</taxon>
    </lineage>
</organism>
<evidence type="ECO:0000313" key="4">
    <source>
        <dbReference type="Proteomes" id="UP000724783"/>
    </source>
</evidence>
<protein>
    <recommendedName>
        <fullName evidence="2">Colicin E3-like ribonuclease domain-containing protein</fullName>
    </recommendedName>
</protein>
<dbReference type="AlphaFoldDB" id="A0A9P1YKZ7"/>
<sequence length="345" mass="37185">MALKSNPKSQKSHQKNRQKSVVKKTTKKVRKTVTKFKKAAKKSIKQVTKVAKKVYKKAKKVVRKKYNQVKRTVKKKVQTVKKAGKKVITKAKNTIKSISKTTKKQTIKAGTKLAVSQANHSMRVQKTMKAICDGVPVISVGVVDAYASNITMGAVDTIYKNKDVYGDNNLYYIGRLIADASSFLTGIGGIVGGGTLAGVDVGLDTTGVGAVAGVPANIAGVTIATGGAALASNSGANFVQDAKDLFSNIEKGKGNNSNISSRIKDNRVPLDKETILSTFKKTKNRVKGATVYEKSGKFYHRDTLHKGERAHLEVYDKKGKHLGEADPVTGEIIPNTADSTKRLPK</sequence>
<dbReference type="Proteomes" id="UP000724783">
    <property type="component" value="Unassembled WGS sequence"/>
</dbReference>
<feature type="region of interest" description="Disordered" evidence="1">
    <location>
        <begin position="1"/>
        <end position="37"/>
    </location>
</feature>
<feature type="domain" description="Colicin E3-like ribonuclease" evidence="2">
    <location>
        <begin position="292"/>
        <end position="336"/>
    </location>
</feature>
<dbReference type="GO" id="GO:0043022">
    <property type="term" value="F:ribosome binding"/>
    <property type="evidence" value="ECO:0007669"/>
    <property type="project" value="InterPro"/>
</dbReference>
<comment type="caution">
    <text evidence="3">The sequence shown here is derived from an EMBL/GenBank/DDBJ whole genome shotgun (WGS) entry which is preliminary data.</text>
</comment>
<proteinExistence type="predicted"/>